<dbReference type="InterPro" id="IPR004960">
    <property type="entry name" value="LipA_acyltrans"/>
</dbReference>
<reference evidence="7" key="1">
    <citation type="submission" date="2020-02" db="EMBL/GenBank/DDBJ databases">
        <authorList>
            <person name="Meier V. D."/>
        </authorList>
    </citation>
    <scope>NUCLEOTIDE SEQUENCE</scope>
    <source>
        <strain evidence="7">AVDCRST_MAG29</strain>
    </source>
</reference>
<evidence type="ECO:0000256" key="1">
    <source>
        <dbReference type="ARBA" id="ARBA00004533"/>
    </source>
</evidence>
<evidence type="ECO:0000256" key="5">
    <source>
        <dbReference type="ARBA" id="ARBA00023136"/>
    </source>
</evidence>
<sequence length="300" mass="32446">MARPRAEVATLRDAAVTTGFRLSSVAAGRPPKALRRPVLNAVADRVWARRGAGVRQLEANLSRAAPDADARELSRVAMRSYVRYWDEAFALPRWSSAQIYERIRTHHAERLRDPLAAGQGVLAVLPHMGNWDHAGAWACLEGMPVTTVAERLHPAGVYDQFVAQRAALGMEVVALTGGPPTVPLLSARLRAGRFVCLLADRDLSQTGQEVALLGEPARLPRGPALLARRTGAVLLPITSDYQGEQMNLRMHAPIEVGSGSGAVARATQQMADAFTAAIRLAPGDWHLLQPVFSADLDGRR</sequence>
<evidence type="ECO:0000256" key="2">
    <source>
        <dbReference type="ARBA" id="ARBA00022475"/>
    </source>
</evidence>
<protein>
    <submittedName>
        <fullName evidence="7">Lauroyl/myristoyl acyltransferase involved in lipid A biosynthesis (Lauroyl/myristoyl acyltransferase)</fullName>
    </submittedName>
</protein>
<keyword evidence="2" id="KW-1003">Cell membrane</keyword>
<evidence type="ECO:0000313" key="7">
    <source>
        <dbReference type="EMBL" id="CAA9351567.1"/>
    </source>
</evidence>
<organism evidence="7">
    <name type="scientific">uncultured Nocardioidaceae bacterium</name>
    <dbReference type="NCBI Taxonomy" id="253824"/>
    <lineage>
        <taxon>Bacteria</taxon>
        <taxon>Bacillati</taxon>
        <taxon>Actinomycetota</taxon>
        <taxon>Actinomycetes</taxon>
        <taxon>Propionibacteriales</taxon>
        <taxon>Nocardioidaceae</taxon>
        <taxon>environmental samples</taxon>
    </lineage>
</organism>
<dbReference type="Pfam" id="PF03279">
    <property type="entry name" value="Lip_A_acyltrans"/>
    <property type="match status" value="1"/>
</dbReference>
<evidence type="ECO:0000256" key="6">
    <source>
        <dbReference type="ARBA" id="ARBA00023315"/>
    </source>
</evidence>
<dbReference type="CDD" id="cd07984">
    <property type="entry name" value="LPLAT_LABLAT-like"/>
    <property type="match status" value="1"/>
</dbReference>
<name>A0A6J4M8X2_9ACTN</name>
<evidence type="ECO:0000256" key="3">
    <source>
        <dbReference type="ARBA" id="ARBA00022519"/>
    </source>
</evidence>
<dbReference type="GO" id="GO:0005886">
    <property type="term" value="C:plasma membrane"/>
    <property type="evidence" value="ECO:0007669"/>
    <property type="project" value="UniProtKB-SubCell"/>
</dbReference>
<keyword evidence="5" id="KW-0472">Membrane</keyword>
<evidence type="ECO:0000256" key="4">
    <source>
        <dbReference type="ARBA" id="ARBA00022679"/>
    </source>
</evidence>
<dbReference type="GO" id="GO:0016746">
    <property type="term" value="F:acyltransferase activity"/>
    <property type="evidence" value="ECO:0007669"/>
    <property type="project" value="UniProtKB-KW"/>
</dbReference>
<gene>
    <name evidence="7" type="ORF">AVDCRST_MAG29-2285</name>
</gene>
<keyword evidence="6 7" id="KW-0012">Acyltransferase</keyword>
<dbReference type="NCBIfam" id="NF005919">
    <property type="entry name" value="PRK07920.1"/>
    <property type="match status" value="1"/>
</dbReference>
<dbReference type="PANTHER" id="PTHR30606:SF10">
    <property type="entry name" value="PHOSPHATIDYLINOSITOL MANNOSIDE ACYLTRANSFERASE"/>
    <property type="match status" value="1"/>
</dbReference>
<dbReference type="AlphaFoldDB" id="A0A6J4M8X2"/>
<dbReference type="PANTHER" id="PTHR30606">
    <property type="entry name" value="LIPID A BIOSYNTHESIS LAUROYL ACYLTRANSFERASE"/>
    <property type="match status" value="1"/>
</dbReference>
<keyword evidence="3" id="KW-0997">Cell inner membrane</keyword>
<dbReference type="EMBL" id="CADCUG010000136">
    <property type="protein sequence ID" value="CAA9351567.1"/>
    <property type="molecule type" value="Genomic_DNA"/>
</dbReference>
<keyword evidence="4 7" id="KW-0808">Transferase</keyword>
<comment type="subcellular location">
    <subcellularLocation>
        <location evidence="1">Cell inner membrane</location>
    </subcellularLocation>
</comment>
<accession>A0A6J4M8X2</accession>
<proteinExistence type="predicted"/>
<dbReference type="GO" id="GO:0009247">
    <property type="term" value="P:glycolipid biosynthetic process"/>
    <property type="evidence" value="ECO:0007669"/>
    <property type="project" value="UniProtKB-ARBA"/>
</dbReference>